<evidence type="ECO:0000256" key="1">
    <source>
        <dbReference type="SAM" id="MobiDB-lite"/>
    </source>
</evidence>
<feature type="region of interest" description="Disordered" evidence="1">
    <location>
        <begin position="1"/>
        <end position="87"/>
    </location>
</feature>
<name>A0A3Q8XPX6_9HYPH</name>
<evidence type="ECO:0000313" key="2">
    <source>
        <dbReference type="EMBL" id="AZN72260.1"/>
    </source>
</evidence>
<keyword evidence="3" id="KW-1185">Reference proteome</keyword>
<accession>A0A3Q8XPX6</accession>
<feature type="region of interest" description="Disordered" evidence="1">
    <location>
        <begin position="134"/>
        <end position="168"/>
    </location>
</feature>
<proteinExistence type="predicted"/>
<dbReference type="KEGG" id="abaw:D5400_14115"/>
<feature type="compositionally biased region" description="Acidic residues" evidence="1">
    <location>
        <begin position="21"/>
        <end position="76"/>
    </location>
</feature>
<sequence length="191" mass="20653">MSLMSAIRAATRGTGRNRLSEEEDNDVMQDDEQEARANEDEDPAAEEDDDTSGEDEEETSAEDDEDDPSAEGDETDEKSMSARDRRLIAAEQKRIATILTHPGAETFPKLAAKLAFSADHRMPAKKACALLSLDGQSKGKDGRGRLGDRMQGKSPKIGAGNGGRQPNDRQLLIAGVRNTISAMHGRKSQEG</sequence>
<reference evidence="2 3" key="1">
    <citation type="submission" date="2018-09" db="EMBL/GenBank/DDBJ databases">
        <title>Marinorhizobium profundi gen. nov., sp. nov., isolated from a deep-sea sediment sample from the New Britain Trench and proposal of Marinorhizobiaceae fam. nov. in the order Rhizobiales of the class Alphaproteobacteria.</title>
        <authorList>
            <person name="Cao J."/>
        </authorList>
    </citation>
    <scope>NUCLEOTIDE SEQUENCE [LARGE SCALE GENOMIC DNA]</scope>
    <source>
        <strain evidence="2 3">WS11</strain>
    </source>
</reference>
<protein>
    <submittedName>
        <fullName evidence="2">Uncharacterized protein</fullName>
    </submittedName>
</protein>
<dbReference type="EMBL" id="CP032509">
    <property type="protein sequence ID" value="AZN72260.1"/>
    <property type="molecule type" value="Genomic_DNA"/>
</dbReference>
<dbReference type="AlphaFoldDB" id="A0A3Q8XPX6"/>
<feature type="compositionally biased region" description="Basic and acidic residues" evidence="1">
    <location>
        <begin position="77"/>
        <end position="87"/>
    </location>
</feature>
<feature type="compositionally biased region" description="Basic and acidic residues" evidence="1">
    <location>
        <begin position="137"/>
        <end position="151"/>
    </location>
</feature>
<organism evidence="2 3">
    <name type="scientific">Georhizobium profundi</name>
    <dbReference type="NCBI Taxonomy" id="2341112"/>
    <lineage>
        <taxon>Bacteria</taxon>
        <taxon>Pseudomonadati</taxon>
        <taxon>Pseudomonadota</taxon>
        <taxon>Alphaproteobacteria</taxon>
        <taxon>Hyphomicrobiales</taxon>
        <taxon>Rhizobiaceae</taxon>
        <taxon>Georhizobium</taxon>
    </lineage>
</organism>
<gene>
    <name evidence="2" type="ORF">D5400_14115</name>
</gene>
<evidence type="ECO:0000313" key="3">
    <source>
        <dbReference type="Proteomes" id="UP000268192"/>
    </source>
</evidence>
<dbReference type="Proteomes" id="UP000268192">
    <property type="component" value="Chromosome"/>
</dbReference>